<dbReference type="RefSeq" id="WP_234862727.1">
    <property type="nucleotide sequence ID" value="NZ_JAKEVZ010000017.1"/>
</dbReference>
<comment type="caution">
    <text evidence="4">The sequence shown here is derived from an EMBL/GenBank/DDBJ whole genome shotgun (WGS) entry which is preliminary data.</text>
</comment>
<dbReference type="PANTHER" id="PTHR36509:SF3">
    <property type="entry name" value="SIGNAL PEPTIDE PROTEIN"/>
    <property type="match status" value="1"/>
</dbReference>
<evidence type="ECO:0000313" key="5">
    <source>
        <dbReference type="Proteomes" id="UP001201449"/>
    </source>
</evidence>
<dbReference type="Gene3D" id="1.10.3360.10">
    <property type="entry name" value="VPA0735-like domain"/>
    <property type="match status" value="1"/>
</dbReference>
<feature type="domain" description="DUF1254" evidence="3">
    <location>
        <begin position="121"/>
        <end position="222"/>
    </location>
</feature>
<dbReference type="EMBL" id="JAKEVZ010000017">
    <property type="protein sequence ID" value="MCF1752892.1"/>
    <property type="molecule type" value="Genomic_DNA"/>
</dbReference>
<gene>
    <name evidence="4" type="ORF">L0U89_17675</name>
</gene>
<dbReference type="InterPro" id="IPR010679">
    <property type="entry name" value="DUF1254"/>
</dbReference>
<feature type="signal peptide" evidence="1">
    <location>
        <begin position="1"/>
        <end position="25"/>
    </location>
</feature>
<evidence type="ECO:0000313" key="4">
    <source>
        <dbReference type="EMBL" id="MCF1752892.1"/>
    </source>
</evidence>
<dbReference type="PANTHER" id="PTHR36509">
    <property type="entry name" value="BLL3101 PROTEIN"/>
    <property type="match status" value="1"/>
</dbReference>
<organism evidence="4 5">
    <name type="scientific">Mariniradius sediminis</name>
    <dbReference type="NCBI Taxonomy" id="2909237"/>
    <lineage>
        <taxon>Bacteria</taxon>
        <taxon>Pseudomonadati</taxon>
        <taxon>Bacteroidota</taxon>
        <taxon>Cytophagia</taxon>
        <taxon>Cytophagales</taxon>
        <taxon>Cyclobacteriaceae</taxon>
        <taxon>Mariniradius</taxon>
    </lineage>
</organism>
<dbReference type="Gene3D" id="2.60.40.1610">
    <property type="entry name" value="Domain of unknown function DUF1254"/>
    <property type="match status" value="1"/>
</dbReference>
<keyword evidence="1" id="KW-0732">Signal</keyword>
<evidence type="ECO:0000256" key="1">
    <source>
        <dbReference type="SAM" id="SignalP"/>
    </source>
</evidence>
<reference evidence="4 5" key="1">
    <citation type="submission" date="2022-01" db="EMBL/GenBank/DDBJ databases">
        <title>Mariniradius saccharolyticus sp. nov., isolated from sediment of a river.</title>
        <authorList>
            <person name="Liu H."/>
        </authorList>
    </citation>
    <scope>NUCLEOTIDE SEQUENCE [LARGE SCALE GENOMIC DNA]</scope>
    <source>
        <strain evidence="4 5">RY-2</strain>
    </source>
</reference>
<dbReference type="SUPFAM" id="SSF160935">
    <property type="entry name" value="VPA0735-like"/>
    <property type="match status" value="1"/>
</dbReference>
<proteinExistence type="predicted"/>
<dbReference type="InterPro" id="IPR037049">
    <property type="entry name" value="DUF1214_C_sf"/>
</dbReference>
<sequence length="510" mass="57705">MKTNKLLTFSTCAILCLALAGNAEAQRKSRAAQPAPVPLEKAVLKGDEKIETPYGVMELQHNYLTDESSQKLFDAMDLQRASQAYMWSTPLVSFVTWREEQNKHYGPNARGTFAVYVSFREKQGIVTANLTTPYFIAFDNLSNGPLYIEYPAGMTAGAAMDFWQRPVCDLGLTGPDRGEGGTYIIVGPEDNPEKYKKKGVYVFQSATNNIMWGFRILDTNPAFKTNFVKALKVSALGGQPVQNKLIEGLDKTWSATAYRGMDYWKALHNVINQEPVREQDKVWMAMIEPLGIVKGKPFSPDARQTKILTEGAALGELMARNLATNPRFMENYWPEKQWHNMIAFSIPQITYNKVELDERTVWFYDAVTSSEGMVNPYIGKGQVYLVAKRDSKGNLFRADKTYRLRVPANVPTAQFWAVDLYSQDTRRHYDNGDPNPKVSSVAINSRMPDIKRNEDGTVDLYIGAKAPEGYESNYMKTVGTDGWFVIFRLYAPLQPYFDKTFVLPDFEELN</sequence>
<keyword evidence="5" id="KW-1185">Reference proteome</keyword>
<dbReference type="Proteomes" id="UP001201449">
    <property type="component" value="Unassembled WGS sequence"/>
</dbReference>
<dbReference type="InterPro" id="IPR010621">
    <property type="entry name" value="DUF1214"/>
</dbReference>
<protein>
    <submittedName>
        <fullName evidence="4">DUF1214 domain-containing protein</fullName>
    </submittedName>
</protein>
<dbReference type="Pfam" id="PF06863">
    <property type="entry name" value="DUF1254"/>
    <property type="match status" value="1"/>
</dbReference>
<feature type="chain" id="PRO_5046623572" evidence="1">
    <location>
        <begin position="26"/>
        <end position="510"/>
    </location>
</feature>
<feature type="domain" description="DUF1214" evidence="2">
    <location>
        <begin position="382"/>
        <end position="493"/>
    </location>
</feature>
<dbReference type="InterPro" id="IPR037050">
    <property type="entry name" value="DUF1254_sf"/>
</dbReference>
<accession>A0ABS9BZM3</accession>
<dbReference type="Pfam" id="PF06742">
    <property type="entry name" value="DUF1214"/>
    <property type="match status" value="1"/>
</dbReference>
<evidence type="ECO:0000259" key="3">
    <source>
        <dbReference type="Pfam" id="PF06863"/>
    </source>
</evidence>
<evidence type="ECO:0000259" key="2">
    <source>
        <dbReference type="Pfam" id="PF06742"/>
    </source>
</evidence>
<name>A0ABS9BZM3_9BACT</name>
<dbReference type="Gene3D" id="2.60.120.600">
    <property type="entry name" value="Domain of unknown function DUF1214, C-terminal domain"/>
    <property type="match status" value="1"/>
</dbReference>